<evidence type="ECO:0000313" key="2">
    <source>
        <dbReference type="Proteomes" id="UP001152759"/>
    </source>
</evidence>
<accession>A0A9P0EVF9</accession>
<gene>
    <name evidence="1" type="ORF">BEMITA_LOCUS435</name>
</gene>
<evidence type="ECO:0000313" key="1">
    <source>
        <dbReference type="EMBL" id="CAH0380716.1"/>
    </source>
</evidence>
<proteinExistence type="predicted"/>
<dbReference type="AlphaFoldDB" id="A0A9P0EVF9"/>
<reference evidence="1" key="1">
    <citation type="submission" date="2021-12" db="EMBL/GenBank/DDBJ databases">
        <authorList>
            <person name="King R."/>
        </authorList>
    </citation>
    <scope>NUCLEOTIDE SEQUENCE</scope>
</reference>
<organism evidence="1 2">
    <name type="scientific">Bemisia tabaci</name>
    <name type="common">Sweetpotato whitefly</name>
    <name type="synonym">Aleurodes tabaci</name>
    <dbReference type="NCBI Taxonomy" id="7038"/>
    <lineage>
        <taxon>Eukaryota</taxon>
        <taxon>Metazoa</taxon>
        <taxon>Ecdysozoa</taxon>
        <taxon>Arthropoda</taxon>
        <taxon>Hexapoda</taxon>
        <taxon>Insecta</taxon>
        <taxon>Pterygota</taxon>
        <taxon>Neoptera</taxon>
        <taxon>Paraneoptera</taxon>
        <taxon>Hemiptera</taxon>
        <taxon>Sternorrhyncha</taxon>
        <taxon>Aleyrodoidea</taxon>
        <taxon>Aleyrodidae</taxon>
        <taxon>Aleyrodinae</taxon>
        <taxon>Bemisia</taxon>
    </lineage>
</organism>
<dbReference type="EMBL" id="OU963862">
    <property type="protein sequence ID" value="CAH0380716.1"/>
    <property type="molecule type" value="Genomic_DNA"/>
</dbReference>
<sequence length="89" mass="10116">MKSRLMLDHPSKPTRNESATAISWVISSDSFVYSSSRNYIVNGNLGSRLTKRASKEYDEDKHGRVRLILGTGKNDRNAVSEMAEKRRED</sequence>
<name>A0A9P0EVF9_BEMTA</name>
<dbReference type="Proteomes" id="UP001152759">
    <property type="component" value="Chromosome 1"/>
</dbReference>
<protein>
    <submittedName>
        <fullName evidence="1">Uncharacterized protein</fullName>
    </submittedName>
</protein>
<keyword evidence="2" id="KW-1185">Reference proteome</keyword>